<dbReference type="Proteomes" id="UP000637061">
    <property type="component" value="Unassembled WGS sequence"/>
</dbReference>
<protein>
    <recommendedName>
        <fullName evidence="4 5">Peptide chain release factor 2</fullName>
        <shortName evidence="4">RF-2</shortName>
    </recommendedName>
</protein>
<dbReference type="InterPro" id="IPR045853">
    <property type="entry name" value="Pep_chain_release_fac_I_sf"/>
</dbReference>
<dbReference type="Gene3D" id="3.30.70.1660">
    <property type="match status" value="1"/>
</dbReference>
<dbReference type="Pfam" id="PF03462">
    <property type="entry name" value="PCRF"/>
    <property type="match status" value="1"/>
</dbReference>
<evidence type="ECO:0000256" key="1">
    <source>
        <dbReference type="ARBA" id="ARBA00010835"/>
    </source>
</evidence>
<dbReference type="PROSITE" id="PS00745">
    <property type="entry name" value="RF_PROK_I"/>
    <property type="match status" value="1"/>
</dbReference>
<evidence type="ECO:0000256" key="2">
    <source>
        <dbReference type="ARBA" id="ARBA00022481"/>
    </source>
</evidence>
<gene>
    <name evidence="4 7" type="primary">prfB</name>
    <name evidence="7" type="ORF">JEU22_01855</name>
</gene>
<dbReference type="EMBL" id="JAEHTE010000001">
    <property type="protein sequence ID" value="MBI6882644.1"/>
    <property type="molecule type" value="Genomic_DNA"/>
</dbReference>
<dbReference type="RefSeq" id="WP_198746255.1">
    <property type="nucleotide sequence ID" value="NZ_JAEHTE010000001.1"/>
</dbReference>
<reference evidence="7" key="1">
    <citation type="submission" date="2020-12" db="EMBL/GenBank/DDBJ databases">
        <title>Enhanced detection system for hospital associated transmission using whole genome sequencing surveillance.</title>
        <authorList>
            <person name="Harrison L.H."/>
            <person name="Van Tyne D."/>
            <person name="Marsh J.W."/>
            <person name="Griffith M.P."/>
            <person name="Snyder D.J."/>
            <person name="Cooper V.S."/>
            <person name="Mustapha M."/>
        </authorList>
    </citation>
    <scope>NUCLEOTIDE SEQUENCE</scope>
    <source>
        <strain evidence="7">PSB00042</strain>
    </source>
</reference>
<dbReference type="PANTHER" id="PTHR43116">
    <property type="entry name" value="PEPTIDE CHAIN RELEASE FACTOR 2"/>
    <property type="match status" value="1"/>
</dbReference>
<evidence type="ECO:0000256" key="3">
    <source>
        <dbReference type="ARBA" id="ARBA00022917"/>
    </source>
</evidence>
<dbReference type="GO" id="GO:0016149">
    <property type="term" value="F:translation release factor activity, codon specific"/>
    <property type="evidence" value="ECO:0007669"/>
    <property type="project" value="UniProtKB-UniRule"/>
</dbReference>
<feature type="domain" description="Prokaryotic-type class I peptide chain release factors" evidence="6">
    <location>
        <begin position="244"/>
        <end position="260"/>
    </location>
</feature>
<dbReference type="InterPro" id="IPR005139">
    <property type="entry name" value="PCRF"/>
</dbReference>
<sequence length="364" mass="41133">MEINQLHQQIRGLSARLEAIRGHLDYDVKRDRLTEVIREIESNTIWNTPDQARALGRERSILSFEVFSIDRLSRGLSDSTELLQLASDEQDLSVVSDLSLDIDDYRTDLEDLEFRRMFNGEMDSKSAYLEIQAGAGGMEAQDWARMLMRMYLRWAEKHGFEVKIMDYSPGEGGTLKGATVHIVGDYAYGWLRTEMGVHRLVRKSPFDAGNRRHTSFGGVSVSPEIDDSIEISITAADLRIDTYRSSGAGGQHVNTTDSAVRITHLPSGIVVTCQSERSQHSNKDTALRMLRAKLFEAEMQARREAAQARQIMKANIGWSNQIRSYVLDASRIKDIRTSLERSDCDAVLDGDIDEFLIEALKQRA</sequence>
<dbReference type="SMART" id="SM00937">
    <property type="entry name" value="PCRF"/>
    <property type="match status" value="1"/>
</dbReference>
<organism evidence="7 8">
    <name type="scientific">Pseudomonas putida</name>
    <name type="common">Arthrobacter siderocapsulatus</name>
    <dbReference type="NCBI Taxonomy" id="303"/>
    <lineage>
        <taxon>Bacteria</taxon>
        <taxon>Pseudomonadati</taxon>
        <taxon>Pseudomonadota</taxon>
        <taxon>Gammaproteobacteria</taxon>
        <taxon>Pseudomonadales</taxon>
        <taxon>Pseudomonadaceae</taxon>
        <taxon>Pseudomonas</taxon>
    </lineage>
</organism>
<evidence type="ECO:0000259" key="6">
    <source>
        <dbReference type="PROSITE" id="PS00745"/>
    </source>
</evidence>
<evidence type="ECO:0000256" key="5">
    <source>
        <dbReference type="NCBIfam" id="TIGR00020"/>
    </source>
</evidence>
<feature type="modified residue" description="N5-methylglutamine" evidence="4">
    <location>
        <position position="251"/>
    </location>
</feature>
<comment type="subcellular location">
    <subcellularLocation>
        <location evidence="4">Cytoplasm</location>
    </subcellularLocation>
</comment>
<comment type="function">
    <text evidence="4">Peptide chain release factor 2 directs the termination of translation in response to the peptide chain termination codons UGA and UAA.</text>
</comment>
<comment type="caution">
    <text evidence="7">The sequence shown here is derived from an EMBL/GenBank/DDBJ whole genome shotgun (WGS) entry which is preliminary data.</text>
</comment>
<proteinExistence type="inferred from homology"/>
<evidence type="ECO:0000256" key="4">
    <source>
        <dbReference type="HAMAP-Rule" id="MF_00094"/>
    </source>
</evidence>
<dbReference type="Gene3D" id="1.20.58.410">
    <property type="entry name" value="Release factor"/>
    <property type="match status" value="1"/>
</dbReference>
<dbReference type="FunFam" id="3.30.160.20:FF:000010">
    <property type="entry name" value="Peptide chain release factor 2"/>
    <property type="match status" value="1"/>
</dbReference>
<accession>A0A8I1EA52</accession>
<dbReference type="PANTHER" id="PTHR43116:SF3">
    <property type="entry name" value="CLASS I PEPTIDE CHAIN RELEASE FACTOR"/>
    <property type="match status" value="1"/>
</dbReference>
<evidence type="ECO:0000313" key="7">
    <source>
        <dbReference type="EMBL" id="MBI6882644.1"/>
    </source>
</evidence>
<dbReference type="NCBIfam" id="TIGR00020">
    <property type="entry name" value="prfB"/>
    <property type="match status" value="1"/>
</dbReference>
<keyword evidence="3 4" id="KW-0648">Protein biosynthesis</keyword>
<comment type="PTM">
    <text evidence="4">Methylated by PrmC. Methylation increases the termination efficiency of RF2.</text>
</comment>
<keyword evidence="4" id="KW-0963">Cytoplasm</keyword>
<dbReference type="Pfam" id="PF00472">
    <property type="entry name" value="RF-1"/>
    <property type="match status" value="1"/>
</dbReference>
<keyword evidence="2 4" id="KW-0488">Methylation</keyword>
<dbReference type="HAMAP" id="MF_00094">
    <property type="entry name" value="Rel_fac_2"/>
    <property type="match status" value="1"/>
</dbReference>
<name>A0A8I1EA52_PSEPU</name>
<dbReference type="SUPFAM" id="SSF75620">
    <property type="entry name" value="Release factor"/>
    <property type="match status" value="1"/>
</dbReference>
<evidence type="ECO:0000313" key="8">
    <source>
        <dbReference type="Proteomes" id="UP000637061"/>
    </source>
</evidence>
<dbReference type="InterPro" id="IPR004374">
    <property type="entry name" value="PrfB"/>
</dbReference>
<comment type="similarity">
    <text evidence="1 4">Belongs to the prokaryotic/mitochondrial release factor family.</text>
</comment>
<dbReference type="GO" id="GO:0005737">
    <property type="term" value="C:cytoplasm"/>
    <property type="evidence" value="ECO:0007669"/>
    <property type="project" value="UniProtKB-SubCell"/>
</dbReference>
<dbReference type="AlphaFoldDB" id="A0A8I1EA52"/>
<dbReference type="Gene3D" id="3.30.160.20">
    <property type="match status" value="1"/>
</dbReference>
<dbReference type="InterPro" id="IPR000352">
    <property type="entry name" value="Pep_chain_release_fac_I"/>
</dbReference>